<feature type="transmembrane region" description="Helical" evidence="1">
    <location>
        <begin position="108"/>
        <end position="132"/>
    </location>
</feature>
<accession>A0ABU2FWC2</accession>
<organism evidence="2 3">
    <name type="scientific">Haloarcula onubensis</name>
    <dbReference type="NCBI Taxonomy" id="2950539"/>
    <lineage>
        <taxon>Archaea</taxon>
        <taxon>Methanobacteriati</taxon>
        <taxon>Methanobacteriota</taxon>
        <taxon>Stenosarchaea group</taxon>
        <taxon>Halobacteria</taxon>
        <taxon>Halobacteriales</taxon>
        <taxon>Haloarculaceae</taxon>
        <taxon>Haloarcula</taxon>
    </lineage>
</organism>
<feature type="transmembrane region" description="Helical" evidence="1">
    <location>
        <begin position="37"/>
        <end position="57"/>
    </location>
</feature>
<sequence>MSLLTVVPLAVVMVAGPQLLSAIFLATSEQWRRNSAAYVGGAALSIGLVVTLAYFLATGSRSAGASNTTLTWVVVATLLVAAVNVYRTRETAEPPAWMGKLTGGNPRFAFRLGFLLLGFFPTDILTSVAVGTSLSSEGAPLLDATGFLLVTLLFLSTPSLAVLSLGERAERFLPRARDWMTDNAWVVNEAVIGIFLALTLT</sequence>
<dbReference type="RefSeq" id="WP_310902247.1">
    <property type="nucleotide sequence ID" value="NZ_JAMQOS010000009.1"/>
</dbReference>
<keyword evidence="1" id="KW-1133">Transmembrane helix</keyword>
<feature type="transmembrane region" description="Helical" evidence="1">
    <location>
        <begin position="69"/>
        <end position="87"/>
    </location>
</feature>
<name>A0ABU2FWC2_9EURY</name>
<gene>
    <name evidence="2" type="ORF">NDI86_21010</name>
</gene>
<protein>
    <submittedName>
        <fullName evidence="2">GAP family protein</fullName>
    </submittedName>
</protein>
<keyword evidence="3" id="KW-1185">Reference proteome</keyword>
<dbReference type="Proteomes" id="UP001268864">
    <property type="component" value="Unassembled WGS sequence"/>
</dbReference>
<keyword evidence="1" id="KW-0812">Transmembrane</keyword>
<evidence type="ECO:0000256" key="1">
    <source>
        <dbReference type="SAM" id="Phobius"/>
    </source>
</evidence>
<dbReference type="EMBL" id="JAMQOS010000009">
    <property type="protein sequence ID" value="MDS0284582.1"/>
    <property type="molecule type" value="Genomic_DNA"/>
</dbReference>
<comment type="caution">
    <text evidence="2">The sequence shown here is derived from an EMBL/GenBank/DDBJ whole genome shotgun (WGS) entry which is preliminary data.</text>
</comment>
<feature type="transmembrane region" description="Helical" evidence="1">
    <location>
        <begin position="144"/>
        <end position="163"/>
    </location>
</feature>
<reference evidence="2 3" key="1">
    <citation type="submission" date="2022-06" db="EMBL/GenBank/DDBJ databases">
        <title>Halomicroarcula sp. a new haloarchaeum isolate from saline soil.</title>
        <authorList>
            <person name="Strakova D."/>
            <person name="Galisteo C."/>
            <person name="Sanchez-Porro C."/>
            <person name="Ventosa A."/>
        </authorList>
    </citation>
    <scope>NUCLEOTIDE SEQUENCE [LARGE SCALE GENOMIC DNA]</scope>
    <source>
        <strain evidence="2 3">S3CR25-11</strain>
    </source>
</reference>
<keyword evidence="1" id="KW-0472">Membrane</keyword>
<feature type="transmembrane region" description="Helical" evidence="1">
    <location>
        <begin position="6"/>
        <end position="25"/>
    </location>
</feature>
<dbReference type="Pfam" id="PF11139">
    <property type="entry name" value="SfLAP"/>
    <property type="match status" value="1"/>
</dbReference>
<evidence type="ECO:0000313" key="3">
    <source>
        <dbReference type="Proteomes" id="UP001268864"/>
    </source>
</evidence>
<evidence type="ECO:0000313" key="2">
    <source>
        <dbReference type="EMBL" id="MDS0284582.1"/>
    </source>
</evidence>
<proteinExistence type="predicted"/>
<dbReference type="InterPro" id="IPR021315">
    <property type="entry name" value="Gap/Sap"/>
</dbReference>